<proteinExistence type="predicted"/>
<gene>
    <name evidence="2" type="ORF">TSPI_01284</name>
</gene>
<dbReference type="EMBL" id="JBEUSY010000064">
    <property type="protein sequence ID" value="KAL1245842.1"/>
    <property type="molecule type" value="Genomic_DNA"/>
</dbReference>
<reference evidence="2 3" key="1">
    <citation type="submission" date="2024-07" db="EMBL/GenBank/DDBJ databases">
        <title>Enhanced genomic and transcriptomic resources for Trichinella pseudospiralis and T. spiralis underpin the discovery of pronounced molecular differences between stages and species.</title>
        <authorList>
            <person name="Pasi K.K."/>
            <person name="La Rosa G."/>
            <person name="Gomez-Morales M.A."/>
            <person name="Tosini F."/>
            <person name="Sumanam S."/>
            <person name="Young N.D."/>
            <person name="Chang B.C."/>
            <person name="Robin G.B."/>
        </authorList>
    </citation>
    <scope>NUCLEOTIDE SEQUENCE [LARGE SCALE GENOMIC DNA]</scope>
    <source>
        <strain evidence="2">ISS534</strain>
    </source>
</reference>
<keyword evidence="3" id="KW-1185">Reference proteome</keyword>
<evidence type="ECO:0000256" key="1">
    <source>
        <dbReference type="SAM" id="MobiDB-lite"/>
    </source>
</evidence>
<dbReference type="Proteomes" id="UP001558632">
    <property type="component" value="Unassembled WGS sequence"/>
</dbReference>
<comment type="caution">
    <text evidence="2">The sequence shown here is derived from an EMBL/GenBank/DDBJ whole genome shotgun (WGS) entry which is preliminary data.</text>
</comment>
<protein>
    <submittedName>
        <fullName evidence="2">Metal-nicotianamine transporter YSL3</fullName>
    </submittedName>
</protein>
<evidence type="ECO:0000313" key="2">
    <source>
        <dbReference type="EMBL" id="KAL1245842.1"/>
    </source>
</evidence>
<organism evidence="2 3">
    <name type="scientific">Trichinella spiralis</name>
    <name type="common">Trichina worm</name>
    <dbReference type="NCBI Taxonomy" id="6334"/>
    <lineage>
        <taxon>Eukaryota</taxon>
        <taxon>Metazoa</taxon>
        <taxon>Ecdysozoa</taxon>
        <taxon>Nematoda</taxon>
        <taxon>Enoplea</taxon>
        <taxon>Dorylaimia</taxon>
        <taxon>Trichinellida</taxon>
        <taxon>Trichinellidae</taxon>
        <taxon>Trichinella</taxon>
    </lineage>
</organism>
<accession>A0ABR3KZB2</accession>
<evidence type="ECO:0000313" key="3">
    <source>
        <dbReference type="Proteomes" id="UP001558632"/>
    </source>
</evidence>
<feature type="region of interest" description="Disordered" evidence="1">
    <location>
        <begin position="1"/>
        <end position="20"/>
    </location>
</feature>
<name>A0ABR3KZB2_TRISP</name>
<sequence>MSESRIADPTQLQSVGEGEREREREIFDNLCLWDKVKTFGDRKSVPPWKMVGVDYAGDTDLISPIKGRGKIPLRDWTKLERGRCRIGNVTLAVTGTAKHHFLCLFGCFLFVRHHWRRRDQPIQISAAVWPSANLAVLAIGALVWREVGVRALSTSSGAFDRPFGSLPTAGAVESRARSLAPSAPPSSRSESFTLSVTNCDRQAAVTVIATHSASQSAIQ</sequence>